<dbReference type="AlphaFoldDB" id="A0A8K2A1K3"/>
<protein>
    <recommendedName>
        <fullName evidence="4">Lasso peptide</fullName>
    </recommendedName>
</protein>
<proteinExistence type="predicted"/>
<dbReference type="Proteomes" id="UP000607397">
    <property type="component" value="Unassembled WGS sequence"/>
</dbReference>
<evidence type="ECO:0000313" key="3">
    <source>
        <dbReference type="Proteomes" id="UP000607397"/>
    </source>
</evidence>
<evidence type="ECO:0000313" key="2">
    <source>
        <dbReference type="EMBL" id="NCJ08142.1"/>
    </source>
</evidence>
<name>A0A8K2A1K3_9CYAN</name>
<dbReference type="EMBL" id="WVIC01000042">
    <property type="protein sequence ID" value="NCJ08142.1"/>
    <property type="molecule type" value="Genomic_DNA"/>
</dbReference>
<evidence type="ECO:0008006" key="4">
    <source>
        <dbReference type="Google" id="ProtNLM"/>
    </source>
</evidence>
<sequence length="49" mass="5000">MSSNKKAYAKPFLTIHGDVEVLTQQGGVSQTDVPLGTPVGPDGITSVAS</sequence>
<feature type="region of interest" description="Disordered" evidence="1">
    <location>
        <begin position="29"/>
        <end position="49"/>
    </location>
</feature>
<accession>A0A8K2A1K3</accession>
<gene>
    <name evidence="2" type="ORF">GS597_16835</name>
</gene>
<keyword evidence="3" id="KW-1185">Reference proteome</keyword>
<comment type="caution">
    <text evidence="2">The sequence shown here is derived from an EMBL/GenBank/DDBJ whole genome shotgun (WGS) entry which is preliminary data.</text>
</comment>
<dbReference type="RefSeq" id="WP_161826619.1">
    <property type="nucleotide sequence ID" value="NZ_WVIC01000042.1"/>
</dbReference>
<organism evidence="2 3">
    <name type="scientific">Petrachloros mirabilis ULC683</name>
    <dbReference type="NCBI Taxonomy" id="2781853"/>
    <lineage>
        <taxon>Bacteria</taxon>
        <taxon>Bacillati</taxon>
        <taxon>Cyanobacteriota</taxon>
        <taxon>Cyanophyceae</taxon>
        <taxon>Synechococcales</taxon>
        <taxon>Petrachlorosaceae</taxon>
        <taxon>Petrachloros</taxon>
        <taxon>Petrachloros mirabilis</taxon>
    </lineage>
</organism>
<evidence type="ECO:0000256" key="1">
    <source>
        <dbReference type="SAM" id="MobiDB-lite"/>
    </source>
</evidence>
<reference evidence="2" key="1">
    <citation type="submission" date="2019-12" db="EMBL/GenBank/DDBJ databases">
        <title>High-Quality draft genome sequences of three cyanobacteria isolated from the limestone walls of the Old Cathedral of Coimbra.</title>
        <authorList>
            <person name="Tiago I."/>
            <person name="Soares F."/>
            <person name="Portugal A."/>
        </authorList>
    </citation>
    <scope>NUCLEOTIDE SEQUENCE [LARGE SCALE GENOMIC DNA]</scope>
    <source>
        <strain evidence="2">C</strain>
    </source>
</reference>